<dbReference type="Proteomes" id="UP001234989">
    <property type="component" value="Chromosome 10"/>
</dbReference>
<dbReference type="EMBL" id="CP133621">
    <property type="protein sequence ID" value="WMV50013.1"/>
    <property type="molecule type" value="Genomic_DNA"/>
</dbReference>
<dbReference type="Gene3D" id="3.30.420.10">
    <property type="entry name" value="Ribonuclease H-like superfamily/Ribonuclease H"/>
    <property type="match status" value="1"/>
</dbReference>
<dbReference type="PANTHER" id="PTHR47723">
    <property type="entry name" value="OS05G0353850 PROTEIN"/>
    <property type="match status" value="1"/>
</dbReference>
<evidence type="ECO:0000259" key="1">
    <source>
        <dbReference type="PROSITE" id="PS50879"/>
    </source>
</evidence>
<dbReference type="InterPro" id="IPR012337">
    <property type="entry name" value="RNaseH-like_sf"/>
</dbReference>
<evidence type="ECO:0000313" key="2">
    <source>
        <dbReference type="EMBL" id="WMV50013.1"/>
    </source>
</evidence>
<evidence type="ECO:0000313" key="3">
    <source>
        <dbReference type="Proteomes" id="UP001234989"/>
    </source>
</evidence>
<name>A0AAF0ZU97_SOLVR</name>
<reference evidence="2" key="1">
    <citation type="submission" date="2023-08" db="EMBL/GenBank/DDBJ databases">
        <title>A de novo genome assembly of Solanum verrucosum Schlechtendal, a Mexican diploid species geographically isolated from the other diploid A-genome species in potato relatives.</title>
        <authorList>
            <person name="Hosaka K."/>
        </authorList>
    </citation>
    <scope>NUCLEOTIDE SEQUENCE</scope>
    <source>
        <tissue evidence="2">Young leaves</tissue>
    </source>
</reference>
<gene>
    <name evidence="2" type="ORF">MTR67_043398</name>
</gene>
<dbReference type="PANTHER" id="PTHR47723:SF24">
    <property type="entry name" value="RNASE H TYPE-1 DOMAIN-CONTAINING PROTEIN"/>
    <property type="match status" value="1"/>
</dbReference>
<keyword evidence="3" id="KW-1185">Reference proteome</keyword>
<sequence length="199" mass="23279">MRWTWQEIVHILNQYKPKIHVLSVTWKPDENKVKCNTDGACRGNPDWSSIGFCIRDTRGDLIYVKAKGIGIETNSEAETIAILFAFRDCKRKRIQSVVIETDSFSLKKIIQKTWRLPWELEEKVEETREIMQKINATITHTFREGNCLANSLANIAIESQAEHHYFSFKEIPLTERRILNTEKAQIPTLRIRNRKIIPQ</sequence>
<dbReference type="InterPro" id="IPR036397">
    <property type="entry name" value="RNaseH_sf"/>
</dbReference>
<protein>
    <recommendedName>
        <fullName evidence="1">RNase H type-1 domain-containing protein</fullName>
    </recommendedName>
</protein>
<dbReference type="PROSITE" id="PS50879">
    <property type="entry name" value="RNASE_H_1"/>
    <property type="match status" value="1"/>
</dbReference>
<dbReference type="Pfam" id="PF13456">
    <property type="entry name" value="RVT_3"/>
    <property type="match status" value="1"/>
</dbReference>
<dbReference type="InterPro" id="IPR053151">
    <property type="entry name" value="RNase_H-like"/>
</dbReference>
<dbReference type="InterPro" id="IPR044730">
    <property type="entry name" value="RNase_H-like_dom_plant"/>
</dbReference>
<accession>A0AAF0ZU97</accession>
<dbReference type="SUPFAM" id="SSF53098">
    <property type="entry name" value="Ribonuclease H-like"/>
    <property type="match status" value="1"/>
</dbReference>
<dbReference type="GO" id="GO:0004523">
    <property type="term" value="F:RNA-DNA hybrid ribonuclease activity"/>
    <property type="evidence" value="ECO:0007669"/>
    <property type="project" value="InterPro"/>
</dbReference>
<feature type="domain" description="RNase H type-1" evidence="1">
    <location>
        <begin position="29"/>
        <end position="158"/>
    </location>
</feature>
<dbReference type="InterPro" id="IPR002156">
    <property type="entry name" value="RNaseH_domain"/>
</dbReference>
<dbReference type="AlphaFoldDB" id="A0AAF0ZU97"/>
<proteinExistence type="predicted"/>
<dbReference type="CDD" id="cd06222">
    <property type="entry name" value="RNase_H_like"/>
    <property type="match status" value="1"/>
</dbReference>
<dbReference type="GO" id="GO:0003676">
    <property type="term" value="F:nucleic acid binding"/>
    <property type="evidence" value="ECO:0007669"/>
    <property type="project" value="InterPro"/>
</dbReference>
<organism evidence="2 3">
    <name type="scientific">Solanum verrucosum</name>
    <dbReference type="NCBI Taxonomy" id="315347"/>
    <lineage>
        <taxon>Eukaryota</taxon>
        <taxon>Viridiplantae</taxon>
        <taxon>Streptophyta</taxon>
        <taxon>Embryophyta</taxon>
        <taxon>Tracheophyta</taxon>
        <taxon>Spermatophyta</taxon>
        <taxon>Magnoliopsida</taxon>
        <taxon>eudicotyledons</taxon>
        <taxon>Gunneridae</taxon>
        <taxon>Pentapetalae</taxon>
        <taxon>asterids</taxon>
        <taxon>lamiids</taxon>
        <taxon>Solanales</taxon>
        <taxon>Solanaceae</taxon>
        <taxon>Solanoideae</taxon>
        <taxon>Solaneae</taxon>
        <taxon>Solanum</taxon>
    </lineage>
</organism>